<organism evidence="4 5">
    <name type="scientific">Paenibacillus auburnensis</name>
    <dbReference type="NCBI Taxonomy" id="2905649"/>
    <lineage>
        <taxon>Bacteria</taxon>
        <taxon>Bacillati</taxon>
        <taxon>Bacillota</taxon>
        <taxon>Bacilli</taxon>
        <taxon>Bacillales</taxon>
        <taxon>Paenibacillaceae</taxon>
        <taxon>Paenibacillus</taxon>
    </lineage>
</organism>
<reference evidence="4" key="1">
    <citation type="submission" date="2022-01" db="EMBL/GenBank/DDBJ databases">
        <authorList>
            <person name="Criscuolo A."/>
        </authorList>
    </citation>
    <scope>NUCLEOTIDE SEQUENCE</scope>
    <source>
        <strain evidence="4">CIP111892</strain>
    </source>
</reference>
<dbReference type="Pfam" id="PF00174">
    <property type="entry name" value="Oxidored_molyb"/>
    <property type="match status" value="1"/>
</dbReference>
<evidence type="ECO:0000256" key="1">
    <source>
        <dbReference type="SAM" id="MobiDB-lite"/>
    </source>
</evidence>
<keyword evidence="2" id="KW-0472">Membrane</keyword>
<sequence length="424" mass="47218">MNKILGNIRKGYGKKLVSIHMWNAWLVLFLALSGLLLVGGFWRELLGEGRVWLKWAHIAFGLVLLIPVIYYLLLAAKHWKRLQGKTAQKTNVIFVLILLVGWIVSGIVLWQFRLAGPRAANMALLVHDLLTWIGLPVIIYHSITRVKWLKEPKKRSVVPELDTGKNGGASGGQQRPAATGGPQPVYTRRGFIKLAVGAGLAITVGPTFVRWIGKSLQLPGSADYAANNANALLPDPVPLADSSPPIGGGAEGNFRVYTVTDIPAFDNSNWSFTINGLVDKTFTWNWEEFVKLQREVQVSDFHCVTGWSVYKNTWEGLPLYKLLDMAGVQNKASTVKFYSGDGVYTDSLTLAQARMEDVMVAVMHDGQPIPNQLGGPVRLITPQMYAYKSVKWLNRIELIEEDHVGYWEQRGYDKDAWVPGAKRV</sequence>
<feature type="region of interest" description="Disordered" evidence="1">
    <location>
        <begin position="159"/>
        <end position="183"/>
    </location>
</feature>
<feature type="transmembrane region" description="Helical" evidence="2">
    <location>
        <begin position="54"/>
        <end position="73"/>
    </location>
</feature>
<dbReference type="GO" id="GO:0016491">
    <property type="term" value="F:oxidoreductase activity"/>
    <property type="evidence" value="ECO:0007669"/>
    <property type="project" value="UniProtKB-KW"/>
</dbReference>
<keyword evidence="4" id="KW-0560">Oxidoreductase</keyword>
<protein>
    <submittedName>
        <fullName evidence="4">Protein-methionine-sulfoxide reductase catalytic subunit MsrP</fullName>
        <ecNumber evidence="4">1.8.5.-</ecNumber>
    </submittedName>
</protein>
<evidence type="ECO:0000313" key="5">
    <source>
        <dbReference type="Proteomes" id="UP000838324"/>
    </source>
</evidence>
<name>A0ABN8GH49_9BACL</name>
<dbReference type="EMBL" id="CAKMMG010000004">
    <property type="protein sequence ID" value="CAH1209175.1"/>
    <property type="molecule type" value="Genomic_DNA"/>
</dbReference>
<feature type="transmembrane region" description="Helical" evidence="2">
    <location>
        <begin position="124"/>
        <end position="143"/>
    </location>
</feature>
<comment type="caution">
    <text evidence="4">The sequence shown here is derived from an EMBL/GenBank/DDBJ whole genome shotgun (WGS) entry which is preliminary data.</text>
</comment>
<proteinExistence type="predicted"/>
<accession>A0ABN8GH49</accession>
<dbReference type="InterPro" id="IPR016174">
    <property type="entry name" value="Di-haem_cyt_TM"/>
</dbReference>
<dbReference type="Gene3D" id="3.90.420.10">
    <property type="entry name" value="Oxidoreductase, molybdopterin-binding domain"/>
    <property type="match status" value="1"/>
</dbReference>
<dbReference type="EC" id="1.8.5.-" evidence="4"/>
<feature type="transmembrane region" description="Helical" evidence="2">
    <location>
        <begin position="93"/>
        <end position="112"/>
    </location>
</feature>
<dbReference type="SUPFAM" id="SSF81342">
    <property type="entry name" value="Transmembrane di-heme cytochromes"/>
    <property type="match status" value="1"/>
</dbReference>
<dbReference type="PANTHER" id="PTHR43032:SF4">
    <property type="entry name" value="OXIDOREDUCTASE MOLYBDOPTERIN-BINDING DOMAIN-CONTAINING PROTEIN"/>
    <property type="match status" value="1"/>
</dbReference>
<dbReference type="PANTHER" id="PTHR43032">
    <property type="entry name" value="PROTEIN-METHIONINE-SULFOXIDE REDUCTASE"/>
    <property type="match status" value="1"/>
</dbReference>
<evidence type="ECO:0000313" key="4">
    <source>
        <dbReference type="EMBL" id="CAH1209175.1"/>
    </source>
</evidence>
<keyword evidence="2" id="KW-1133">Transmembrane helix</keyword>
<dbReference type="RefSeq" id="WP_236334750.1">
    <property type="nucleotide sequence ID" value="NZ_CAKMMG010000004.1"/>
</dbReference>
<feature type="domain" description="Oxidoreductase molybdopterin-binding" evidence="3">
    <location>
        <begin position="261"/>
        <end position="407"/>
    </location>
</feature>
<evidence type="ECO:0000256" key="2">
    <source>
        <dbReference type="SAM" id="Phobius"/>
    </source>
</evidence>
<dbReference type="InterPro" id="IPR036374">
    <property type="entry name" value="OxRdtase_Mopterin-bd_sf"/>
</dbReference>
<dbReference type="SUPFAM" id="SSF56524">
    <property type="entry name" value="Oxidoreductase molybdopterin-binding domain"/>
    <property type="match status" value="1"/>
</dbReference>
<keyword evidence="2" id="KW-0812">Transmembrane</keyword>
<gene>
    <name evidence="4" type="primary">msrP</name>
    <name evidence="4" type="ORF">PAECIP111892_03164</name>
</gene>
<dbReference type="InterPro" id="IPR000572">
    <property type="entry name" value="OxRdtase_Mopterin-bd_dom"/>
</dbReference>
<dbReference type="Proteomes" id="UP000838324">
    <property type="component" value="Unassembled WGS sequence"/>
</dbReference>
<feature type="transmembrane region" description="Helical" evidence="2">
    <location>
        <begin position="21"/>
        <end position="42"/>
    </location>
</feature>
<keyword evidence="5" id="KW-1185">Reference proteome</keyword>
<evidence type="ECO:0000259" key="3">
    <source>
        <dbReference type="Pfam" id="PF00174"/>
    </source>
</evidence>